<protein>
    <submittedName>
        <fullName evidence="8">MFS transporter</fullName>
    </submittedName>
</protein>
<dbReference type="Proteomes" id="UP001499882">
    <property type="component" value="Unassembled WGS sequence"/>
</dbReference>
<organism evidence="8 9">
    <name type="scientific">Nocardioides endophyticus</name>
    <dbReference type="NCBI Taxonomy" id="1353775"/>
    <lineage>
        <taxon>Bacteria</taxon>
        <taxon>Bacillati</taxon>
        <taxon>Actinomycetota</taxon>
        <taxon>Actinomycetes</taxon>
        <taxon>Propionibacteriales</taxon>
        <taxon>Nocardioidaceae</taxon>
        <taxon>Nocardioides</taxon>
    </lineage>
</organism>
<feature type="transmembrane region" description="Helical" evidence="6">
    <location>
        <begin position="114"/>
        <end position="134"/>
    </location>
</feature>
<feature type="transmembrane region" description="Helical" evidence="6">
    <location>
        <begin position="345"/>
        <end position="365"/>
    </location>
</feature>
<feature type="transmembrane region" description="Helical" evidence="6">
    <location>
        <begin position="146"/>
        <end position="168"/>
    </location>
</feature>
<dbReference type="PANTHER" id="PTHR42718">
    <property type="entry name" value="MAJOR FACILITATOR SUPERFAMILY MULTIDRUG TRANSPORTER MFSC"/>
    <property type="match status" value="1"/>
</dbReference>
<dbReference type="InterPro" id="IPR036259">
    <property type="entry name" value="MFS_trans_sf"/>
</dbReference>
<evidence type="ECO:0000256" key="1">
    <source>
        <dbReference type="ARBA" id="ARBA00004651"/>
    </source>
</evidence>
<reference evidence="9" key="1">
    <citation type="journal article" date="2019" name="Int. J. Syst. Evol. Microbiol.">
        <title>The Global Catalogue of Microorganisms (GCM) 10K type strain sequencing project: providing services to taxonomists for standard genome sequencing and annotation.</title>
        <authorList>
            <consortium name="The Broad Institute Genomics Platform"/>
            <consortium name="The Broad Institute Genome Sequencing Center for Infectious Disease"/>
            <person name="Wu L."/>
            <person name="Ma J."/>
        </authorList>
    </citation>
    <scope>NUCLEOTIDE SEQUENCE [LARGE SCALE GENOMIC DNA]</scope>
    <source>
        <strain evidence="9">JCM 18532</strain>
    </source>
</reference>
<dbReference type="EMBL" id="BAABKN010000014">
    <property type="protein sequence ID" value="GAA4738074.1"/>
    <property type="molecule type" value="Genomic_DNA"/>
</dbReference>
<evidence type="ECO:0000259" key="7">
    <source>
        <dbReference type="PROSITE" id="PS50850"/>
    </source>
</evidence>
<dbReference type="CDD" id="cd17504">
    <property type="entry name" value="MFS_MMR_MDR_like"/>
    <property type="match status" value="1"/>
</dbReference>
<dbReference type="Pfam" id="PF07690">
    <property type="entry name" value="MFS_1"/>
    <property type="match status" value="1"/>
</dbReference>
<dbReference type="PROSITE" id="PS50850">
    <property type="entry name" value="MFS"/>
    <property type="match status" value="1"/>
</dbReference>
<feature type="transmembrane region" description="Helical" evidence="6">
    <location>
        <begin position="241"/>
        <end position="258"/>
    </location>
</feature>
<dbReference type="InterPro" id="IPR020846">
    <property type="entry name" value="MFS_dom"/>
</dbReference>
<dbReference type="RefSeq" id="WP_345526887.1">
    <property type="nucleotide sequence ID" value="NZ_BAABKN010000014.1"/>
</dbReference>
<evidence type="ECO:0000256" key="5">
    <source>
        <dbReference type="ARBA" id="ARBA00023136"/>
    </source>
</evidence>
<evidence type="ECO:0000313" key="9">
    <source>
        <dbReference type="Proteomes" id="UP001499882"/>
    </source>
</evidence>
<sequence length="470" mass="47839">MSVSEGAATTGPGEATAQRGTGTIAALTLAVLAFSFLQMLVVPAMPVIQADLGVSASDITWLQSAFLLTTAVGTPILGVVGDHFGRRRVLVAVLCVFAAGGAIGVFATSLPWLIVGRAVQGLGGAVFPLCVALVRDAVPARQVSSSVGLLTAMFGAGAAVSLVVTGPLVDHVSWHAIFALAAVIPLVAAAMVWRYVPGHVGRPVGRRRLDWPGGVLLVLAMVPILLGISSSSTDGWSSVRVLVPLAVGAVMTAVWVMWERNAPTPLMDLRLLAGRPVWPLHVGAAAVGFGMYGGVYVIAQLLQSEGVGFGLSVTTTSLLMLPAMVLGFPAATLAGVLGSWFGSRLPLVVGMLAMVAGYALMASVAEQVWSVIVGIVLTQGIGLNLAFTGLANLVVEATPITQSAEAMGVNASARTMGGSVGSQVLGVFVAAGTVTGFAWAFALPGAALLLTLLVMWAVGPALGKRVPRDG</sequence>
<keyword evidence="4 6" id="KW-1133">Transmembrane helix</keyword>
<feature type="transmembrane region" description="Helical" evidence="6">
    <location>
        <begin position="371"/>
        <end position="395"/>
    </location>
</feature>
<dbReference type="Gene3D" id="1.20.1250.20">
    <property type="entry name" value="MFS general substrate transporter like domains"/>
    <property type="match status" value="1"/>
</dbReference>
<feature type="transmembrane region" description="Helical" evidence="6">
    <location>
        <begin position="89"/>
        <end position="108"/>
    </location>
</feature>
<evidence type="ECO:0000313" key="8">
    <source>
        <dbReference type="EMBL" id="GAA4738074.1"/>
    </source>
</evidence>
<feature type="transmembrane region" description="Helical" evidence="6">
    <location>
        <begin position="445"/>
        <end position="463"/>
    </location>
</feature>
<keyword evidence="3 6" id="KW-0812">Transmembrane</keyword>
<feature type="transmembrane region" description="Helical" evidence="6">
    <location>
        <begin position="60"/>
        <end position="80"/>
    </location>
</feature>
<dbReference type="Gene3D" id="1.20.1720.10">
    <property type="entry name" value="Multidrug resistance protein D"/>
    <property type="match status" value="1"/>
</dbReference>
<evidence type="ECO:0000256" key="6">
    <source>
        <dbReference type="SAM" id="Phobius"/>
    </source>
</evidence>
<feature type="transmembrane region" description="Helical" evidence="6">
    <location>
        <begin position="416"/>
        <end position="439"/>
    </location>
</feature>
<feature type="transmembrane region" description="Helical" evidence="6">
    <location>
        <begin position="319"/>
        <end position="338"/>
    </location>
</feature>
<feature type="domain" description="Major facilitator superfamily (MFS) profile" evidence="7">
    <location>
        <begin position="23"/>
        <end position="463"/>
    </location>
</feature>
<feature type="transmembrane region" description="Helical" evidence="6">
    <location>
        <begin position="278"/>
        <end position="299"/>
    </location>
</feature>
<accession>A0ABP8YRY7</accession>
<dbReference type="PANTHER" id="PTHR42718:SF9">
    <property type="entry name" value="MAJOR FACILITATOR SUPERFAMILY MULTIDRUG TRANSPORTER MFSC"/>
    <property type="match status" value="1"/>
</dbReference>
<keyword evidence="2" id="KW-0813">Transport</keyword>
<comment type="subcellular location">
    <subcellularLocation>
        <location evidence="1">Cell membrane</location>
        <topology evidence="1">Multi-pass membrane protein</topology>
    </subcellularLocation>
</comment>
<dbReference type="InterPro" id="IPR011701">
    <property type="entry name" value="MFS"/>
</dbReference>
<evidence type="ECO:0000256" key="2">
    <source>
        <dbReference type="ARBA" id="ARBA00022448"/>
    </source>
</evidence>
<proteinExistence type="predicted"/>
<keyword evidence="5 6" id="KW-0472">Membrane</keyword>
<keyword evidence="9" id="KW-1185">Reference proteome</keyword>
<evidence type="ECO:0000256" key="4">
    <source>
        <dbReference type="ARBA" id="ARBA00022989"/>
    </source>
</evidence>
<dbReference type="SUPFAM" id="SSF103473">
    <property type="entry name" value="MFS general substrate transporter"/>
    <property type="match status" value="1"/>
</dbReference>
<name>A0ABP8YRY7_9ACTN</name>
<evidence type="ECO:0000256" key="3">
    <source>
        <dbReference type="ARBA" id="ARBA00022692"/>
    </source>
</evidence>
<comment type="caution">
    <text evidence="8">The sequence shown here is derived from an EMBL/GenBank/DDBJ whole genome shotgun (WGS) entry which is preliminary data.</text>
</comment>
<feature type="transmembrane region" description="Helical" evidence="6">
    <location>
        <begin position="174"/>
        <end position="196"/>
    </location>
</feature>
<feature type="transmembrane region" description="Helical" evidence="6">
    <location>
        <begin position="24"/>
        <end position="48"/>
    </location>
</feature>
<gene>
    <name evidence="8" type="ORF">GCM10023350_22710</name>
</gene>
<feature type="transmembrane region" description="Helical" evidence="6">
    <location>
        <begin position="208"/>
        <end position="229"/>
    </location>
</feature>